<evidence type="ECO:0000313" key="2">
    <source>
        <dbReference type="EMBL" id="KAK3369132.1"/>
    </source>
</evidence>
<keyword evidence="1" id="KW-0732">Signal</keyword>
<sequence>MTLLSILLALLALRSSLELPNLSTAHGAILVVWKTLYTRRGASEYWCGTCTTKVVVGGACCAASDLASSEGRQAQKCHPGVRHGASSIRCQLWHQTLG</sequence>
<organism evidence="2 3">
    <name type="scientific">Lasiosphaeria ovina</name>
    <dbReference type="NCBI Taxonomy" id="92902"/>
    <lineage>
        <taxon>Eukaryota</taxon>
        <taxon>Fungi</taxon>
        <taxon>Dikarya</taxon>
        <taxon>Ascomycota</taxon>
        <taxon>Pezizomycotina</taxon>
        <taxon>Sordariomycetes</taxon>
        <taxon>Sordariomycetidae</taxon>
        <taxon>Sordariales</taxon>
        <taxon>Lasiosphaeriaceae</taxon>
        <taxon>Lasiosphaeria</taxon>
    </lineage>
</organism>
<reference evidence="2" key="2">
    <citation type="submission" date="2023-06" db="EMBL/GenBank/DDBJ databases">
        <authorList>
            <consortium name="Lawrence Berkeley National Laboratory"/>
            <person name="Haridas S."/>
            <person name="Hensen N."/>
            <person name="Bonometti L."/>
            <person name="Westerberg I."/>
            <person name="Brannstrom I.O."/>
            <person name="Guillou S."/>
            <person name="Cros-Aarteil S."/>
            <person name="Calhoun S."/>
            <person name="Kuo A."/>
            <person name="Mondo S."/>
            <person name="Pangilinan J."/>
            <person name="Riley R."/>
            <person name="Labutti K."/>
            <person name="Andreopoulos B."/>
            <person name="Lipzen A."/>
            <person name="Chen C."/>
            <person name="Yanf M."/>
            <person name="Daum C."/>
            <person name="Ng V."/>
            <person name="Clum A."/>
            <person name="Steindorff A."/>
            <person name="Ohm R."/>
            <person name="Martin F."/>
            <person name="Silar P."/>
            <person name="Natvig D."/>
            <person name="Lalanne C."/>
            <person name="Gautier V."/>
            <person name="Ament-Velasquez S.L."/>
            <person name="Kruys A."/>
            <person name="Hutchinson M.I."/>
            <person name="Powell A.J."/>
            <person name="Barry K."/>
            <person name="Miller A.N."/>
            <person name="Grigoriev I.V."/>
            <person name="Debuchy R."/>
            <person name="Gladieux P."/>
            <person name="Thoren M.H."/>
            <person name="Johannesson H."/>
        </authorList>
    </citation>
    <scope>NUCLEOTIDE SEQUENCE</scope>
    <source>
        <strain evidence="2">CBS 958.72</strain>
    </source>
</reference>
<evidence type="ECO:0008006" key="4">
    <source>
        <dbReference type="Google" id="ProtNLM"/>
    </source>
</evidence>
<feature type="chain" id="PRO_5042228802" description="Secreted protein" evidence="1">
    <location>
        <begin position="19"/>
        <end position="98"/>
    </location>
</feature>
<comment type="caution">
    <text evidence="2">The sequence shown here is derived from an EMBL/GenBank/DDBJ whole genome shotgun (WGS) entry which is preliminary data.</text>
</comment>
<gene>
    <name evidence="2" type="ORF">B0T24DRAFT_354145</name>
</gene>
<dbReference type="Proteomes" id="UP001287356">
    <property type="component" value="Unassembled WGS sequence"/>
</dbReference>
<proteinExistence type="predicted"/>
<keyword evidence="3" id="KW-1185">Reference proteome</keyword>
<accession>A0AAE0N396</accession>
<dbReference type="AlphaFoldDB" id="A0AAE0N396"/>
<evidence type="ECO:0000256" key="1">
    <source>
        <dbReference type="SAM" id="SignalP"/>
    </source>
</evidence>
<dbReference type="EMBL" id="JAULSN010000006">
    <property type="protein sequence ID" value="KAK3369132.1"/>
    <property type="molecule type" value="Genomic_DNA"/>
</dbReference>
<reference evidence="2" key="1">
    <citation type="journal article" date="2023" name="Mol. Phylogenet. Evol.">
        <title>Genome-scale phylogeny and comparative genomics of the fungal order Sordariales.</title>
        <authorList>
            <person name="Hensen N."/>
            <person name="Bonometti L."/>
            <person name="Westerberg I."/>
            <person name="Brannstrom I.O."/>
            <person name="Guillou S."/>
            <person name="Cros-Aarteil S."/>
            <person name="Calhoun S."/>
            <person name="Haridas S."/>
            <person name="Kuo A."/>
            <person name="Mondo S."/>
            <person name="Pangilinan J."/>
            <person name="Riley R."/>
            <person name="LaButti K."/>
            <person name="Andreopoulos B."/>
            <person name="Lipzen A."/>
            <person name="Chen C."/>
            <person name="Yan M."/>
            <person name="Daum C."/>
            <person name="Ng V."/>
            <person name="Clum A."/>
            <person name="Steindorff A."/>
            <person name="Ohm R.A."/>
            <person name="Martin F."/>
            <person name="Silar P."/>
            <person name="Natvig D.O."/>
            <person name="Lalanne C."/>
            <person name="Gautier V."/>
            <person name="Ament-Velasquez S.L."/>
            <person name="Kruys A."/>
            <person name="Hutchinson M.I."/>
            <person name="Powell A.J."/>
            <person name="Barry K."/>
            <person name="Miller A.N."/>
            <person name="Grigoriev I.V."/>
            <person name="Debuchy R."/>
            <person name="Gladieux P."/>
            <person name="Hiltunen Thoren M."/>
            <person name="Johannesson H."/>
        </authorList>
    </citation>
    <scope>NUCLEOTIDE SEQUENCE</scope>
    <source>
        <strain evidence="2">CBS 958.72</strain>
    </source>
</reference>
<evidence type="ECO:0000313" key="3">
    <source>
        <dbReference type="Proteomes" id="UP001287356"/>
    </source>
</evidence>
<name>A0AAE0N396_9PEZI</name>
<protein>
    <recommendedName>
        <fullName evidence="4">Secreted protein</fullName>
    </recommendedName>
</protein>
<feature type="signal peptide" evidence="1">
    <location>
        <begin position="1"/>
        <end position="18"/>
    </location>
</feature>